<evidence type="ECO:0000256" key="1">
    <source>
        <dbReference type="SAM" id="MobiDB-lite"/>
    </source>
</evidence>
<comment type="caution">
    <text evidence="2">The sequence shown here is derived from an EMBL/GenBank/DDBJ whole genome shotgun (WGS) entry which is preliminary data.</text>
</comment>
<proteinExistence type="predicted"/>
<dbReference type="AlphaFoldDB" id="A0A1S8AU88"/>
<evidence type="ECO:0000313" key="3">
    <source>
        <dbReference type="Proteomes" id="UP000189370"/>
    </source>
</evidence>
<gene>
    <name evidence="2" type="ORF">A6E15_05410</name>
</gene>
<dbReference type="RefSeq" id="WP_076144512.1">
    <property type="nucleotide sequence ID" value="NZ_LWLN01000001.1"/>
</dbReference>
<sequence>MVAAGMSAAGAETSDGEFTISNVRLKQTSAAHADRVAIEETAETSQLASVMAQETGRESSDKTISYHLEAEERDVREQAPALTIVPMKPGDKEWSELSISDVGLQFVLTAEENSTRSPVAAMGMSYRDSTPKTPDSDTVSTASNGLALDLYGQDETGSIGTVATQSVDGAASTAVPGSDGVSTAGLGCDGCKVVVGAICVGVNGTLGRSGCVSRCVPIVVSNPALGGGCAALCYALTSQLGKIACGSGGLSTAVCHTIDFC</sequence>
<dbReference type="EMBL" id="LWLN01000001">
    <property type="protein sequence ID" value="OLZ40458.1"/>
    <property type="molecule type" value="Genomic_DNA"/>
</dbReference>
<feature type="region of interest" description="Disordered" evidence="1">
    <location>
        <begin position="42"/>
        <end position="62"/>
    </location>
</feature>
<protein>
    <submittedName>
        <fullName evidence="2">Uncharacterized protein</fullName>
    </submittedName>
</protein>
<accession>A0A1S8AU88</accession>
<organism evidence="2 3">
    <name type="scientific">Natrinema saccharevitans</name>
    <dbReference type="NCBI Taxonomy" id="301967"/>
    <lineage>
        <taxon>Archaea</taxon>
        <taxon>Methanobacteriati</taxon>
        <taxon>Methanobacteriota</taxon>
        <taxon>Stenosarchaea group</taxon>
        <taxon>Halobacteria</taxon>
        <taxon>Halobacteriales</taxon>
        <taxon>Natrialbaceae</taxon>
        <taxon>Natrinema</taxon>
    </lineage>
</organism>
<dbReference type="Proteomes" id="UP000189370">
    <property type="component" value="Unassembled WGS sequence"/>
</dbReference>
<evidence type="ECO:0000313" key="2">
    <source>
        <dbReference type="EMBL" id="OLZ40458.1"/>
    </source>
</evidence>
<name>A0A1S8AU88_9EURY</name>
<reference evidence="3" key="1">
    <citation type="submission" date="2016-04" db="EMBL/GenBank/DDBJ databases">
        <authorList>
            <person name="Chen S.-C."/>
            <person name="Lai M.-C."/>
        </authorList>
    </citation>
    <scope>NUCLEOTIDE SEQUENCE [LARGE SCALE GENOMIC DNA]</scope>
    <source>
        <strain evidence="3">AB14</strain>
    </source>
</reference>
<keyword evidence="3" id="KW-1185">Reference proteome</keyword>